<dbReference type="InterPro" id="IPR002182">
    <property type="entry name" value="NB-ARC"/>
</dbReference>
<dbReference type="Pfam" id="PF23559">
    <property type="entry name" value="WHD_DRP"/>
    <property type="match status" value="1"/>
</dbReference>
<evidence type="ECO:0000259" key="5">
    <source>
        <dbReference type="Pfam" id="PF00931"/>
    </source>
</evidence>
<feature type="domain" description="NB-ARC" evidence="5">
    <location>
        <begin position="237"/>
        <end position="391"/>
    </location>
</feature>
<dbReference type="PANTHER" id="PTHR23155">
    <property type="entry name" value="DISEASE RESISTANCE PROTEIN RP"/>
    <property type="match status" value="1"/>
</dbReference>
<evidence type="ECO:0000259" key="6">
    <source>
        <dbReference type="Pfam" id="PF23559"/>
    </source>
</evidence>
<evidence type="ECO:0000256" key="2">
    <source>
        <dbReference type="ARBA" id="ARBA00022821"/>
    </source>
</evidence>
<feature type="region of interest" description="Disordered" evidence="4">
    <location>
        <begin position="1065"/>
        <end position="1119"/>
    </location>
</feature>
<feature type="coiled-coil region" evidence="3">
    <location>
        <begin position="32"/>
        <end position="59"/>
    </location>
</feature>
<name>A0A0E0Q940_ORYRU</name>
<proteinExistence type="predicted"/>
<dbReference type="InterPro" id="IPR042197">
    <property type="entry name" value="Apaf_helical"/>
</dbReference>
<feature type="compositionally biased region" description="Acidic residues" evidence="4">
    <location>
        <begin position="1086"/>
        <end position="1117"/>
    </location>
</feature>
<dbReference type="Gene3D" id="1.10.10.10">
    <property type="entry name" value="Winged helix-like DNA-binding domain superfamily/Winged helix DNA-binding domain"/>
    <property type="match status" value="1"/>
</dbReference>
<dbReference type="eggNOG" id="KOG4658">
    <property type="taxonomic scope" value="Eukaryota"/>
</dbReference>
<sequence>MKMLDLLEDKVQILCSEHPLHLHVKPDKELAAAEWLWRLNKATNEAQELLRDMETDQVNTGISNATQASSGDRGHSPSQVIDWVRSDNDNLLRMESTIGRLASLCAEGGSIVDIPNLEKSHLVDLNKQIVSLPSNISRNETKLSPDDPLIIGRDEEITVLLDMVLGDACYATSSLEGREESDKLQISQKGWVVKAIESLDLLDASHVGSEEVTYQNEMWSKVQYTRITNDDTITDLRNPTVIPIVGIGGVGKTALAQLIFNEESVQKHFGGQSAWVYVTDNISEEKIMELIIASFIDQDALTYTKDLHIKLESIIGGRRFLLVLDDAWGDICSIWCNLHRILSKGEPGSVILVTTRLYEVASFMGTTCPVVLNPLQSGDLWKLIKHYAFTDPCNYQYAENLEEIGRNIEAKLHGLPLAAKIIGALLRGNVDEDHWNRLLKSWWWKSSHDILCGNIISSIGISYCSLPGYLRQCFLFLSIFPRNYVFKKHKLSQMWIASGFIQPNNVTSSRRLEDITGEWFDELINWAFLGPSGCKTGFVMHDLVRDFAIALSSNGFRGMNTVNDSSQILHYLSIEMGGVNVQLSDFEIKHFKPLMMFADFGQSCSSDIYHSVHKVEDRSKSLCILDYSSSWWCEPRAYPMALGLDIPYPIRPPNAISKMKHLRYLDLSFTGIEMLPDSVCSLCHLLVLGLEGCEFDELPAKMNCLINLRHLHASSYTIDKINGIGKLTKLQELHEFQIKSQEGHRITELSDMNDLRGSLCILNLERVIDPAEALKANIAEKDYVTALELSWSYALPEPPIICWSPPRYPQEQETLPRDLPKSILGCLTPPRYLQELKLHGYSGFEFPDWVGQLKHVRVVEISSCKNLKVLPPLGQLENLQKLRFHDLPSIKDIDSEFCGTSKVVFRSLEELSFGYMENWESWTYAGSSDFIPNLQKLQILRPCNKLRKLPFESLGSAMKKIIIDYSDPYDDTFSRYLQGLNGLTHLEMDEWKQRKMEYGKRKLIKMRQKKEEEGLVMNKREELLKSSKGEPLYQSDKQWQSGQRMLGGHDWSMKQQMEQQSFIKVDNPSSFSNQPDEEESLRKEFNEDEHDEEESLGEEFSEDEYEEEESWGDELEDEKPLVEWLQPSEGEKWPEHKREVRSWVRRKLEEALDSNKDDPSSLMKEREEWLKEQEHKIRSEALGKDWPNISHVPSICVN</sequence>
<dbReference type="InterPro" id="IPR044974">
    <property type="entry name" value="Disease_R_plants"/>
</dbReference>
<evidence type="ECO:0000313" key="9">
    <source>
        <dbReference type="Proteomes" id="UP000008022"/>
    </source>
</evidence>
<dbReference type="PRINTS" id="PR00364">
    <property type="entry name" value="DISEASERSIST"/>
</dbReference>
<protein>
    <submittedName>
        <fullName evidence="8">Uncharacterized protein</fullName>
    </submittedName>
</protein>
<dbReference type="AlphaFoldDB" id="A0A0E0Q940"/>
<dbReference type="Pfam" id="PF25019">
    <property type="entry name" value="LRR_R13L1-DRL21"/>
    <property type="match status" value="1"/>
</dbReference>
<dbReference type="InterPro" id="IPR056789">
    <property type="entry name" value="LRR_R13L1-DRL21"/>
</dbReference>
<keyword evidence="2" id="KW-0611">Plant defense</keyword>
<dbReference type="Proteomes" id="UP000008022">
    <property type="component" value="Unassembled WGS sequence"/>
</dbReference>
<feature type="domain" description="R13L1/DRL21-like LRR repeat region" evidence="7">
    <location>
        <begin position="746"/>
        <end position="886"/>
    </location>
</feature>
<dbReference type="Gramene" id="ORUFI07G17090.1">
    <property type="protein sequence ID" value="ORUFI07G17090.1"/>
    <property type="gene ID" value="ORUFI07G17090"/>
</dbReference>
<dbReference type="InterPro" id="IPR027417">
    <property type="entry name" value="P-loop_NTPase"/>
</dbReference>
<dbReference type="GO" id="GO:0098542">
    <property type="term" value="P:defense response to other organism"/>
    <property type="evidence" value="ECO:0007669"/>
    <property type="project" value="TreeGrafter"/>
</dbReference>
<evidence type="ECO:0000259" key="7">
    <source>
        <dbReference type="Pfam" id="PF25019"/>
    </source>
</evidence>
<keyword evidence="3" id="KW-0175">Coiled coil</keyword>
<dbReference type="PANTHER" id="PTHR23155:SF1241">
    <property type="entry name" value="DISEASE RESISTANCE RPP13-LIKE PROTEIN 1-RELATED"/>
    <property type="match status" value="1"/>
</dbReference>
<dbReference type="EnsemblPlants" id="ORUFI07G17090.1">
    <property type="protein sequence ID" value="ORUFI07G17090.1"/>
    <property type="gene ID" value="ORUFI07G17090"/>
</dbReference>
<feature type="compositionally biased region" description="Polar residues" evidence="4">
    <location>
        <begin position="1065"/>
        <end position="1074"/>
    </location>
</feature>
<feature type="domain" description="Disease resistance protein winged helix" evidence="6">
    <location>
        <begin position="479"/>
        <end position="548"/>
    </location>
</feature>
<reference evidence="9" key="1">
    <citation type="submission" date="2013-06" db="EMBL/GenBank/DDBJ databases">
        <authorList>
            <person name="Zhao Q."/>
        </authorList>
    </citation>
    <scope>NUCLEOTIDE SEQUENCE</scope>
    <source>
        <strain evidence="9">cv. W1943</strain>
    </source>
</reference>
<organism evidence="8 9">
    <name type="scientific">Oryza rufipogon</name>
    <name type="common">Brownbeard rice</name>
    <name type="synonym">Asian wild rice</name>
    <dbReference type="NCBI Taxonomy" id="4529"/>
    <lineage>
        <taxon>Eukaryota</taxon>
        <taxon>Viridiplantae</taxon>
        <taxon>Streptophyta</taxon>
        <taxon>Embryophyta</taxon>
        <taxon>Tracheophyta</taxon>
        <taxon>Spermatophyta</taxon>
        <taxon>Magnoliopsida</taxon>
        <taxon>Liliopsida</taxon>
        <taxon>Poales</taxon>
        <taxon>Poaceae</taxon>
        <taxon>BOP clade</taxon>
        <taxon>Oryzoideae</taxon>
        <taxon>Oryzeae</taxon>
        <taxon>Oryzinae</taxon>
        <taxon>Oryza</taxon>
    </lineage>
</organism>
<evidence type="ECO:0000313" key="8">
    <source>
        <dbReference type="EnsemblPlants" id="ORUFI07G17090.1"/>
    </source>
</evidence>
<reference evidence="8" key="2">
    <citation type="submission" date="2015-06" db="UniProtKB">
        <authorList>
            <consortium name="EnsemblPlants"/>
        </authorList>
    </citation>
    <scope>IDENTIFICATION</scope>
</reference>
<dbReference type="InterPro" id="IPR058922">
    <property type="entry name" value="WHD_DRP"/>
</dbReference>
<dbReference type="Gene3D" id="3.80.10.10">
    <property type="entry name" value="Ribonuclease Inhibitor"/>
    <property type="match status" value="1"/>
</dbReference>
<evidence type="ECO:0000256" key="3">
    <source>
        <dbReference type="SAM" id="Coils"/>
    </source>
</evidence>
<dbReference type="Pfam" id="PF00931">
    <property type="entry name" value="NB-ARC"/>
    <property type="match status" value="1"/>
</dbReference>
<keyword evidence="9" id="KW-1185">Reference proteome</keyword>
<evidence type="ECO:0000256" key="1">
    <source>
        <dbReference type="ARBA" id="ARBA00022737"/>
    </source>
</evidence>
<dbReference type="Gene3D" id="3.40.50.300">
    <property type="entry name" value="P-loop containing nucleotide triphosphate hydrolases"/>
    <property type="match status" value="1"/>
</dbReference>
<dbReference type="GO" id="GO:0043531">
    <property type="term" value="F:ADP binding"/>
    <property type="evidence" value="ECO:0007669"/>
    <property type="project" value="InterPro"/>
</dbReference>
<dbReference type="Gene3D" id="1.10.8.430">
    <property type="entry name" value="Helical domain of apoptotic protease-activating factors"/>
    <property type="match status" value="1"/>
</dbReference>
<dbReference type="OMA" id="SQMWIAS"/>
<dbReference type="InterPro" id="IPR032675">
    <property type="entry name" value="LRR_dom_sf"/>
</dbReference>
<dbReference type="InterPro" id="IPR036388">
    <property type="entry name" value="WH-like_DNA-bd_sf"/>
</dbReference>
<dbReference type="SUPFAM" id="SSF52058">
    <property type="entry name" value="L domain-like"/>
    <property type="match status" value="1"/>
</dbReference>
<keyword evidence="1" id="KW-0677">Repeat</keyword>
<dbReference type="STRING" id="4529.A0A0E0Q940"/>
<dbReference type="HOGENOM" id="CLU_000837_8_8_1"/>
<accession>A0A0E0Q940</accession>
<dbReference type="SUPFAM" id="SSF52540">
    <property type="entry name" value="P-loop containing nucleoside triphosphate hydrolases"/>
    <property type="match status" value="1"/>
</dbReference>
<evidence type="ECO:0000256" key="4">
    <source>
        <dbReference type="SAM" id="MobiDB-lite"/>
    </source>
</evidence>